<protein>
    <submittedName>
        <fullName evidence="1">Uncharacterized protein</fullName>
    </submittedName>
</protein>
<evidence type="ECO:0000313" key="1">
    <source>
        <dbReference type="EMBL" id="KAJ5242255.1"/>
    </source>
</evidence>
<dbReference type="RefSeq" id="XP_056505259.1">
    <property type="nucleotide sequence ID" value="XM_056639502.1"/>
</dbReference>
<reference evidence="1" key="2">
    <citation type="journal article" date="2023" name="IMA Fungus">
        <title>Comparative genomic study of the Penicillium genus elucidates a diverse pangenome and 15 lateral gene transfer events.</title>
        <authorList>
            <person name="Petersen C."/>
            <person name="Sorensen T."/>
            <person name="Nielsen M.R."/>
            <person name="Sondergaard T.E."/>
            <person name="Sorensen J.L."/>
            <person name="Fitzpatrick D.A."/>
            <person name="Frisvad J.C."/>
            <person name="Nielsen K.L."/>
        </authorList>
    </citation>
    <scope>NUCLEOTIDE SEQUENCE</scope>
    <source>
        <strain evidence="1">IBT 23319</strain>
    </source>
</reference>
<dbReference type="GeneID" id="81378669"/>
<reference evidence="1" key="1">
    <citation type="submission" date="2022-11" db="EMBL/GenBank/DDBJ databases">
        <authorList>
            <person name="Petersen C."/>
        </authorList>
    </citation>
    <scope>NUCLEOTIDE SEQUENCE</scope>
    <source>
        <strain evidence="1">IBT 23319</strain>
    </source>
</reference>
<accession>A0A9W9PCW7</accession>
<proteinExistence type="predicted"/>
<dbReference type="AlphaFoldDB" id="A0A9W9PCW7"/>
<evidence type="ECO:0000313" key="2">
    <source>
        <dbReference type="Proteomes" id="UP001147733"/>
    </source>
</evidence>
<organism evidence="1 2">
    <name type="scientific">Penicillium citrinum</name>
    <dbReference type="NCBI Taxonomy" id="5077"/>
    <lineage>
        <taxon>Eukaryota</taxon>
        <taxon>Fungi</taxon>
        <taxon>Dikarya</taxon>
        <taxon>Ascomycota</taxon>
        <taxon>Pezizomycotina</taxon>
        <taxon>Eurotiomycetes</taxon>
        <taxon>Eurotiomycetidae</taxon>
        <taxon>Eurotiales</taxon>
        <taxon>Aspergillaceae</taxon>
        <taxon>Penicillium</taxon>
    </lineage>
</organism>
<name>A0A9W9PCW7_PENCI</name>
<gene>
    <name evidence="1" type="ORF">N7469_000582</name>
</gene>
<comment type="caution">
    <text evidence="1">The sequence shown here is derived from an EMBL/GenBank/DDBJ whole genome shotgun (WGS) entry which is preliminary data.</text>
</comment>
<keyword evidence="2" id="KW-1185">Reference proteome</keyword>
<dbReference type="OrthoDB" id="4207519at2759"/>
<sequence>MPPIRTESSQKLVNQEGKILLALDDIKNSCIKSIRAATGFAMDFILSQKVVIQVEYYSRRSILQPDNCEWITVIETIYTDGYSLLFCIIFKDQIYIAG</sequence>
<dbReference type="Proteomes" id="UP001147733">
    <property type="component" value="Unassembled WGS sequence"/>
</dbReference>
<dbReference type="EMBL" id="JAPQKT010000001">
    <property type="protein sequence ID" value="KAJ5242255.1"/>
    <property type="molecule type" value="Genomic_DNA"/>
</dbReference>